<dbReference type="InterPro" id="IPR056601">
    <property type="entry name" value="Galaxin_dom"/>
</dbReference>
<keyword evidence="3" id="KW-1003">Cell membrane</keyword>
<sequence length="460" mass="48340">MSESKSTSCCGGGVAEPAKEQAGSCCASDVKSTESSSCCGTETKPAATSSCCASEAKPAASSSCCGTEAKPAATSSCCGTEAKPAASSSCCASEAKPAASSSCCGSEPAAAASSCCAPATGGKKRIDWILWTCGPAVFLGYLGFLFIGHDADQSLPWLGTMLHTSFEMVNAMWWGILLAAFFVGLLNRIPREVVMSVLGQGGTKRGLFRATLAGLLLDLCNHGILMVAMKLYERGASIGQVMAFLIASPWNSLTLTLILVGLIGLPWTLLIIAASLLIALISGWIFDRLVARGTLPANPHQTEFSEAPVWPLLKASWGEHDWSAPSVLSMFWQGLKDSKMVLRWIVFGVVLVALIRAFVPEEAFGVWFGASVSGLFLTLLAATLIEVCSEGSTPIAADLFNRAGAPGNAFTFLMAGAATDYTEIMAVKDTTRSWKIALFLPLVTVPQVLFIGWLMNLTVI</sequence>
<dbReference type="RefSeq" id="WP_228344433.1">
    <property type="nucleotide sequence ID" value="NZ_CP046056.1"/>
</dbReference>
<evidence type="ECO:0000313" key="11">
    <source>
        <dbReference type="Proteomes" id="UP000596074"/>
    </source>
</evidence>
<feature type="transmembrane region" description="Helical" evidence="8">
    <location>
        <begin position="267"/>
        <end position="286"/>
    </location>
</feature>
<evidence type="ECO:0000256" key="3">
    <source>
        <dbReference type="ARBA" id="ARBA00022475"/>
    </source>
</evidence>
<dbReference type="AlphaFoldDB" id="A0A9X7YNR1"/>
<dbReference type="InterPro" id="IPR052923">
    <property type="entry name" value="UPF0718"/>
</dbReference>
<evidence type="ECO:0000256" key="2">
    <source>
        <dbReference type="ARBA" id="ARBA00006386"/>
    </source>
</evidence>
<evidence type="ECO:0000256" key="8">
    <source>
        <dbReference type="SAM" id="Phobius"/>
    </source>
</evidence>
<feature type="region of interest" description="Disordered" evidence="7">
    <location>
        <begin position="1"/>
        <end position="24"/>
    </location>
</feature>
<evidence type="ECO:0000256" key="6">
    <source>
        <dbReference type="ARBA" id="ARBA00023136"/>
    </source>
</evidence>
<evidence type="ECO:0000313" key="10">
    <source>
        <dbReference type="EMBL" id="QQD24388.1"/>
    </source>
</evidence>
<comment type="similarity">
    <text evidence="2">Belongs to the UPF0718 family.</text>
</comment>
<proteinExistence type="inferred from homology"/>
<dbReference type="Pfam" id="PF03773">
    <property type="entry name" value="ArsP_1"/>
    <property type="match status" value="1"/>
</dbReference>
<feature type="transmembrane region" description="Helical" evidence="8">
    <location>
        <begin position="128"/>
        <end position="148"/>
    </location>
</feature>
<feature type="transmembrane region" description="Helical" evidence="8">
    <location>
        <begin position="207"/>
        <end position="229"/>
    </location>
</feature>
<accession>A0A9X7YNR1</accession>
<keyword evidence="4 8" id="KW-0812">Transmembrane</keyword>
<feature type="transmembrane region" description="Helical" evidence="8">
    <location>
        <begin position="436"/>
        <end position="455"/>
    </location>
</feature>
<protein>
    <submittedName>
        <fullName evidence="10">ATPase</fullName>
    </submittedName>
</protein>
<feature type="transmembrane region" description="Helical" evidence="8">
    <location>
        <begin position="168"/>
        <end position="186"/>
    </location>
</feature>
<evidence type="ECO:0000256" key="5">
    <source>
        <dbReference type="ARBA" id="ARBA00022989"/>
    </source>
</evidence>
<keyword evidence="5 8" id="KW-1133">Transmembrane helix</keyword>
<dbReference type="GO" id="GO:0005886">
    <property type="term" value="C:plasma membrane"/>
    <property type="evidence" value="ECO:0007669"/>
    <property type="project" value="UniProtKB-SubCell"/>
</dbReference>
<dbReference type="InterPro" id="IPR005524">
    <property type="entry name" value="DUF318"/>
</dbReference>
<dbReference type="PANTHER" id="PTHR34184">
    <property type="entry name" value="UPF0718 PROTEIN YCGR"/>
    <property type="match status" value="1"/>
</dbReference>
<keyword evidence="6 8" id="KW-0472">Membrane</keyword>
<feature type="transmembrane region" description="Helical" evidence="8">
    <location>
        <begin position="341"/>
        <end position="359"/>
    </location>
</feature>
<gene>
    <name evidence="10" type="ORF">GJQ55_07815</name>
</gene>
<dbReference type="EMBL" id="CP046056">
    <property type="protein sequence ID" value="QQD24388.1"/>
    <property type="molecule type" value="Genomic_DNA"/>
</dbReference>
<evidence type="ECO:0000256" key="4">
    <source>
        <dbReference type="ARBA" id="ARBA00022692"/>
    </source>
</evidence>
<dbReference type="PANTHER" id="PTHR34184:SF4">
    <property type="entry name" value="UPF0718 PROTEIN YCGR"/>
    <property type="match status" value="1"/>
</dbReference>
<evidence type="ECO:0000256" key="7">
    <source>
        <dbReference type="SAM" id="MobiDB-lite"/>
    </source>
</evidence>
<dbReference type="KEGG" id="vcw:GJQ55_07815"/>
<evidence type="ECO:0000256" key="1">
    <source>
        <dbReference type="ARBA" id="ARBA00004651"/>
    </source>
</evidence>
<organism evidence="10 11">
    <name type="scientific">Venatoribacter cucullus</name>
    <dbReference type="NCBI Taxonomy" id="2661630"/>
    <lineage>
        <taxon>Bacteria</taxon>
        <taxon>Pseudomonadati</taxon>
        <taxon>Pseudomonadota</taxon>
        <taxon>Gammaproteobacteria</taxon>
        <taxon>Oceanospirillales</taxon>
        <taxon>Oceanospirillaceae</taxon>
        <taxon>Venatoribacter</taxon>
    </lineage>
</organism>
<name>A0A9X7YNR1_9GAMM</name>
<feature type="domain" description="Galaxin-like repeats" evidence="9">
    <location>
        <begin position="4"/>
        <end position="116"/>
    </location>
</feature>
<dbReference type="Proteomes" id="UP000596074">
    <property type="component" value="Chromosome"/>
</dbReference>
<reference evidence="10 11" key="1">
    <citation type="submission" date="2019-11" db="EMBL/GenBank/DDBJ databases">
        <title>Venatorbacter sp. nov. a predator of Campylobacter and other Gram-negative bacteria.</title>
        <authorList>
            <person name="Saeedi A."/>
            <person name="Cummings N.J."/>
            <person name="Connerton I.F."/>
            <person name="Connerton P.L."/>
        </authorList>
    </citation>
    <scope>NUCLEOTIDE SEQUENCE [LARGE SCALE GENOMIC DNA]</scope>
    <source>
        <strain evidence="10">XL5</strain>
    </source>
</reference>
<dbReference type="Pfam" id="PF24748">
    <property type="entry name" value="Galaxin_repeat"/>
    <property type="match status" value="1"/>
</dbReference>
<feature type="transmembrane region" description="Helical" evidence="8">
    <location>
        <begin position="405"/>
        <end position="424"/>
    </location>
</feature>
<evidence type="ECO:0000259" key="9">
    <source>
        <dbReference type="Pfam" id="PF24748"/>
    </source>
</evidence>
<feature type="transmembrane region" description="Helical" evidence="8">
    <location>
        <begin position="366"/>
        <end position="385"/>
    </location>
</feature>
<comment type="subcellular location">
    <subcellularLocation>
        <location evidence="1">Cell membrane</location>
        <topology evidence="1">Multi-pass membrane protein</topology>
    </subcellularLocation>
</comment>
<feature type="transmembrane region" description="Helical" evidence="8">
    <location>
        <begin position="241"/>
        <end position="260"/>
    </location>
</feature>
<keyword evidence="11" id="KW-1185">Reference proteome</keyword>